<dbReference type="RefSeq" id="WP_119669678.1">
    <property type="nucleotide sequence ID" value="NZ_QXED01000006.1"/>
</dbReference>
<dbReference type="AlphaFoldDB" id="A0A418M449"/>
<evidence type="ECO:0000313" key="2">
    <source>
        <dbReference type="Proteomes" id="UP000283523"/>
    </source>
</evidence>
<evidence type="ECO:0000313" key="1">
    <source>
        <dbReference type="EMBL" id="RIV20510.1"/>
    </source>
</evidence>
<sequence length="176" mass="20738">MAKPVSYQELSINEKINLKGLILAWNDIAIQRWQGELDDKVYRSVQRKYRNRFRDARGKYAKSSNNSYGRTMRLRSDWQSRVYAEKGGGISGLRISFLLYGRFVDMGVGNGIDYAESKYRRVRANGEPTQRRPKRWYSRRKGYETYRLRELLSKYYVNVTLDALEQVLTDSVTVRV</sequence>
<proteinExistence type="predicted"/>
<gene>
    <name evidence="1" type="ORF">DYU11_20920</name>
</gene>
<organism evidence="1 2">
    <name type="scientific">Fibrisoma montanum</name>
    <dbReference type="NCBI Taxonomy" id="2305895"/>
    <lineage>
        <taxon>Bacteria</taxon>
        <taxon>Pseudomonadati</taxon>
        <taxon>Bacteroidota</taxon>
        <taxon>Cytophagia</taxon>
        <taxon>Cytophagales</taxon>
        <taxon>Spirosomataceae</taxon>
        <taxon>Fibrisoma</taxon>
    </lineage>
</organism>
<dbReference type="Proteomes" id="UP000283523">
    <property type="component" value="Unassembled WGS sequence"/>
</dbReference>
<reference evidence="1 2" key="1">
    <citation type="submission" date="2018-08" db="EMBL/GenBank/DDBJ databases">
        <title>Fibrisoma montanum sp. nov., isolated from Danxia mountain soil.</title>
        <authorList>
            <person name="Huang Y."/>
        </authorList>
    </citation>
    <scope>NUCLEOTIDE SEQUENCE [LARGE SCALE GENOMIC DNA]</scope>
    <source>
        <strain evidence="1 2">HYT19</strain>
    </source>
</reference>
<dbReference type="EMBL" id="QXED01000006">
    <property type="protein sequence ID" value="RIV20510.1"/>
    <property type="molecule type" value="Genomic_DNA"/>
</dbReference>
<name>A0A418M449_9BACT</name>
<comment type="caution">
    <text evidence="1">The sequence shown here is derived from an EMBL/GenBank/DDBJ whole genome shotgun (WGS) entry which is preliminary data.</text>
</comment>
<dbReference type="OrthoDB" id="799931at2"/>
<keyword evidence="2" id="KW-1185">Reference proteome</keyword>
<accession>A0A418M449</accession>
<protein>
    <submittedName>
        <fullName evidence="1">Uncharacterized protein</fullName>
    </submittedName>
</protein>